<feature type="region of interest" description="Disordered" evidence="4">
    <location>
        <begin position="1"/>
        <end position="142"/>
    </location>
</feature>
<feature type="region of interest" description="Disordered" evidence="4">
    <location>
        <begin position="377"/>
        <end position="429"/>
    </location>
</feature>
<feature type="region of interest" description="Disordered" evidence="4">
    <location>
        <begin position="2147"/>
        <end position="2169"/>
    </location>
</feature>
<evidence type="ECO:0000259" key="5">
    <source>
        <dbReference type="SMART" id="SM01349"/>
    </source>
</evidence>
<feature type="domain" description="TOG" evidence="5">
    <location>
        <begin position="1547"/>
        <end position="1813"/>
    </location>
</feature>
<accession>A0A1Z5KJ64</accession>
<dbReference type="Pfam" id="PF21041">
    <property type="entry name" value="XMAP215_CLASP_TOG"/>
    <property type="match status" value="1"/>
</dbReference>
<evidence type="ECO:0000313" key="7">
    <source>
        <dbReference type="Proteomes" id="UP000198406"/>
    </source>
</evidence>
<sequence length="2799" mass="301316">MKGEDAALVSDDGGDPGFSRNVSSPGADTPNNLTSTPSSTDSKGSAGRPWKSRVKSALGSLRKNRRASREKANSAMAEPSSSEDSDVVETQGGNDDIGDVVKSLDFKLSSPSSGSTAGPPSVAFPSDSNLSTERSGDATDPDLLAILREVSLKSSGAGRFDDTEDVENTAGSTDVENSAMRTIITADLDDIEEETLKDSKTEALFVSNSRPIEASGYGIKSEFQSTFQGDRGGAAEDAELLALLRGVSAKSSGADRFADSSDDVSSMQHIHERAAPSPVSAKNRETAIKKTNNLPPWKRKEAAKVTTTTDDVVVVAAPKVNFPVTSGGTAEQVSLAVESTGYGIKSEFQSTFQGERGGSAEDAELLALLRGVSAKSSGADRFADSSDDAPQVEQSHDRVAPLPPPVSAKSETPVKKSDNLPPWKRRGTTKANTVDAVIVAAPKAKGPLPSEDTSFKKSLLAVEASGYDIESEFQSTFQGSAEDAELLALLRGVSAKSSSADRFADLSDDLPQVQQSHQRAAPSAKSEPAIKKTDNLPPWKRRGPVTAITEDAVAVAASKAKGPVPSEDTAEQASLAVESTGYGFKSEFQSTFEGERGGSAEDAELLALLRGVSAKSSGADRFAESSDAAAEVKENRSQTLPKQEATQKLAPSADQSHPNTTLKLRLSEYSSARDAEQAGEQNLDRGSVREALNSKDWKTRVRAFEYLISNTNRFSASHELGDSDILLDGLDAMIPRFFEDMQVAVLDKALEFGLLYAKYCKGATNPEQARAISSSLLKKNAFASRPSTTSLAHALVLKLIEVGDTGKSSLDAVVEVMLQEGMISRKPKIVQAVSIILHDVTVHFGFANLPLPSLVEYLPKLLAHTNAVVRENGLKITAEICRGLGSKAAIQNVVDQMKSAQISQLDKLLDDQSHPSPIMTGFRSLERTPAEPTPDSDAVAMLTAQAEELEAERFASRPAVDLLSSLNRTEYSIRLQHPKWSEKVAALQMALECGGQTPYKLVQPSSTVNYGPLIADMKGLLSHTHFAVCSNAMQVLCMLAEGVGEKLFPNLRPLLASLFRLLKDKKLTKGVGHCLDSFFGNIVGFSHLLEDDALPASFDEKIEKNALARTASMEFLGRCVSRASKAGPRGTLDGDNFTRIASLCTDKLDDSDASVRKASMNVLLLLIESANSAFRDKVRNFVESLRVSNPRAHKALAKVIETTVTPTVSASETSRKTNKSKLSTFETRSNPSSRDASNAPVAADEAQKGGNKPETEASNIIKSPGLEEALEVAASLEVPQWGDVDENGGIYAGLNSSKWLHRQNSIRGIINYIESGNIDTSTLDVETKSSALMLLVKEHTRGFKETNVNILKAIMELFIAVCEYHEAKESLLGKWIVHDGVDLAIQKISDKKLVGCCKALLTHLCVVASPGSVIGAIVSAVKVAKAPLVHEESLRWVITFYYDFGASSLGSEVSILASWAAEELKTTNPKIKKEAQAVLAGLVSQLGPSIKVLVMSLIKSPDMKGDMELCLSKVSYDPTSLPASWPKQSLADRSLSVSGPENQTISKFDLPKTDLFSLLPPDTVSKLGTLCGKAAWKQRKEALDEVERALSECGGLVDSGSIQRKKLADLSRALKDRLSDTQINLRPVAARSIGTLLSSVESSVQAKLGRIVYSPLINAAMTDIKKQMRDACLTALRAGTSLHSTEGNGLNIEAVEPILSAVISEVTESTTRASGLAEVLEFLCDLAATLPNLDELSSSAGQPLGMPFAQVIVECLTSSKMETRSAATGLLEVVLGNRVISAENFRKAVGKLVPAKQRTVGPLVAKYADTEDLTLQVHTTSGDPSKNRSVPARSSTKLSVPYQKNLSSRQPQNGSAAIANDRAQVHRHPLQPKTNMMSRPTCKGMVWPEYPEEPQGTSIFVNLKKSWSQILSAKSYAALFPSTGIRKQDEANVGCEFLQKALQLDREDGHTYVVQQLDFILKWTVFSLCSRETTTGLQTLLMFVEELLSYLVDYKHELSDSEALDFVPYIIDRASNAKGRFGELFQGIVELLKKKELLPTKRLGSVVCIAIIERSPHAKARALACQICHDCVETIGLNGCGKKGLLAAAKAFSEEKVAETRLAALNLLEMIIAKMNGDIQRLSKICGPALSMKAKSELEEKLNKRNLTVTSPSPNPKSHKFTKSADYDENGLNISEDRQSIRDELPSFRLESDSPLATGRDHKAIGTLTVSQKVEVGDHSDGTEYYDAKEHSETPRKPDGTAASLRMRLLQIKGTGDYFDQDAPLLSSRQILPETMNAMPGMTEELSTLKSLLKRKGPLSEHDEELIASIEVLKRIHAALSDQSATNSHISNDGLLRPRESMGANVDELVDLLTQMIGFSFECGIESVNAKMSIPLLSVCLATLMALFRDNGLAHSVSQDNLTVLMRQTGTALLDNRLGTFSVLDEATASQMVRALNKLAVQAATGAVRQYSFMALLALQQQLSSEDSENAFSSRLSRVILKLFIRVVKAEEGEDAPYNPSRIDTEALVCTMEDGLEKCSEVRKGSADSEISGAFSEMVHHLVQSICANKGSAVLLNNMEALGMDSSSSALWRIVQSAESQPQSLQSDCIESQRASRDVARLVSALGNAPEGPQREAALNELLAFKNAYGDEELDAHLRQLSSAFRSFIEDQLRQRTSPSKPAGHATGSAIMSDRLRSLRSRLQATELALQTNVDNSHSSPDKFTYQDDSGDKLTYFPGDMAGSLQRSSKLLQPSPSRVAVAGSTTSSSLQERLVMAQDSRKGGSIAGGSSSSVGTSMGRAAALRARLEAVKNKGKSTY</sequence>
<dbReference type="InterPro" id="IPR034085">
    <property type="entry name" value="TOG"/>
</dbReference>
<feature type="compositionally biased region" description="Polar residues" evidence="4">
    <location>
        <begin position="637"/>
        <end position="646"/>
    </location>
</feature>
<organism evidence="6 7">
    <name type="scientific">Fistulifera solaris</name>
    <name type="common">Oleaginous diatom</name>
    <dbReference type="NCBI Taxonomy" id="1519565"/>
    <lineage>
        <taxon>Eukaryota</taxon>
        <taxon>Sar</taxon>
        <taxon>Stramenopiles</taxon>
        <taxon>Ochrophyta</taxon>
        <taxon>Bacillariophyta</taxon>
        <taxon>Bacillariophyceae</taxon>
        <taxon>Bacillariophycidae</taxon>
        <taxon>Naviculales</taxon>
        <taxon>Naviculaceae</taxon>
        <taxon>Fistulifera</taxon>
    </lineage>
</organism>
<dbReference type="InterPro" id="IPR048491">
    <property type="entry name" value="XMAP215_CLASP_TOG"/>
</dbReference>
<feature type="region of interest" description="Disordered" evidence="4">
    <location>
        <begin position="1205"/>
        <end position="1258"/>
    </location>
</feature>
<dbReference type="Gene3D" id="1.25.10.10">
    <property type="entry name" value="Leucine-rich Repeat Variant"/>
    <property type="match status" value="5"/>
</dbReference>
<keyword evidence="7" id="KW-1185">Reference proteome</keyword>
<dbReference type="SMART" id="SM01349">
    <property type="entry name" value="TOG"/>
    <property type="match status" value="4"/>
</dbReference>
<dbReference type="OrthoDB" id="205662at2759"/>
<evidence type="ECO:0000256" key="1">
    <source>
        <dbReference type="ARBA" id="ARBA00004245"/>
    </source>
</evidence>
<proteinExistence type="predicted"/>
<dbReference type="GO" id="GO:0007051">
    <property type="term" value="P:spindle organization"/>
    <property type="evidence" value="ECO:0007669"/>
    <property type="project" value="InterPro"/>
</dbReference>
<dbReference type="InParanoid" id="A0A1Z5KJ64"/>
<evidence type="ECO:0000256" key="4">
    <source>
        <dbReference type="SAM" id="MobiDB-lite"/>
    </source>
</evidence>
<dbReference type="GO" id="GO:0005856">
    <property type="term" value="C:cytoskeleton"/>
    <property type="evidence" value="ECO:0007669"/>
    <property type="project" value="UniProtKB-SubCell"/>
</dbReference>
<feature type="compositionally biased region" description="Basic and acidic residues" evidence="4">
    <location>
        <begin position="1245"/>
        <end position="1255"/>
    </location>
</feature>
<dbReference type="EMBL" id="BDSP01000240">
    <property type="protein sequence ID" value="GAX26323.1"/>
    <property type="molecule type" value="Genomic_DNA"/>
</dbReference>
<dbReference type="GO" id="GO:0030951">
    <property type="term" value="P:establishment or maintenance of microtubule cytoskeleton polarity"/>
    <property type="evidence" value="ECO:0007669"/>
    <property type="project" value="InterPro"/>
</dbReference>
<feature type="compositionally biased region" description="Low complexity" evidence="4">
    <location>
        <begin position="2768"/>
        <end position="2780"/>
    </location>
</feature>
<feature type="domain" description="TOG" evidence="5">
    <location>
        <begin position="668"/>
        <end position="919"/>
    </location>
</feature>
<keyword evidence="3" id="KW-0206">Cytoskeleton</keyword>
<evidence type="ECO:0000256" key="2">
    <source>
        <dbReference type="ARBA" id="ARBA00022490"/>
    </source>
</evidence>
<feature type="region of interest" description="Disordered" evidence="4">
    <location>
        <begin position="1816"/>
        <end position="1861"/>
    </location>
</feature>
<feature type="region of interest" description="Disordered" evidence="4">
    <location>
        <begin position="2690"/>
        <end position="2709"/>
    </location>
</feature>
<evidence type="ECO:0000256" key="3">
    <source>
        <dbReference type="ARBA" id="ARBA00023212"/>
    </source>
</evidence>
<name>A0A1Z5KJ64_FISSO</name>
<feature type="region of interest" description="Disordered" evidence="4">
    <location>
        <begin position="253"/>
        <end position="303"/>
    </location>
</feature>
<feature type="domain" description="TOG" evidence="5">
    <location>
        <begin position="953"/>
        <end position="1191"/>
    </location>
</feature>
<dbReference type="InterPro" id="IPR011989">
    <property type="entry name" value="ARM-like"/>
</dbReference>
<feature type="compositionally biased region" description="Low complexity" evidence="4">
    <location>
        <begin position="109"/>
        <end position="121"/>
    </location>
</feature>
<comment type="subcellular location">
    <subcellularLocation>
        <location evidence="1">Cytoplasm</location>
        <location evidence="1">Cytoskeleton</location>
    </subcellularLocation>
</comment>
<dbReference type="InterPro" id="IPR045110">
    <property type="entry name" value="XMAP215"/>
</dbReference>
<dbReference type="GO" id="GO:0046785">
    <property type="term" value="P:microtubule polymerization"/>
    <property type="evidence" value="ECO:0007669"/>
    <property type="project" value="InterPro"/>
</dbReference>
<dbReference type="PANTHER" id="PTHR12609">
    <property type="entry name" value="MICROTUBULE ASSOCIATED PROTEIN XMAP215"/>
    <property type="match status" value="1"/>
</dbReference>
<evidence type="ECO:0000313" key="6">
    <source>
        <dbReference type="EMBL" id="GAX26323.1"/>
    </source>
</evidence>
<feature type="domain" description="TOG" evidence="5">
    <location>
        <begin position="1264"/>
        <end position="1523"/>
    </location>
</feature>
<feature type="compositionally biased region" description="Polar residues" evidence="4">
    <location>
        <begin position="1816"/>
        <end position="1855"/>
    </location>
</feature>
<feature type="compositionally biased region" description="Polar residues" evidence="4">
    <location>
        <begin position="1220"/>
        <end position="1236"/>
    </location>
</feature>
<feature type="region of interest" description="Disordered" evidence="4">
    <location>
        <begin position="2728"/>
        <end position="2780"/>
    </location>
</feature>
<dbReference type="Proteomes" id="UP000198406">
    <property type="component" value="Unassembled WGS sequence"/>
</dbReference>
<dbReference type="InterPro" id="IPR016024">
    <property type="entry name" value="ARM-type_fold"/>
</dbReference>
<dbReference type="GO" id="GO:0061863">
    <property type="term" value="F:microtubule plus end polymerase"/>
    <property type="evidence" value="ECO:0007669"/>
    <property type="project" value="InterPro"/>
</dbReference>
<feature type="region of interest" description="Disordered" evidence="4">
    <location>
        <begin position="625"/>
        <end position="660"/>
    </location>
</feature>
<feature type="region of interest" description="Disordered" evidence="4">
    <location>
        <begin position="505"/>
        <end position="544"/>
    </location>
</feature>
<gene>
    <name evidence="6" type="ORF">FisN_16Lh162</name>
</gene>
<feature type="compositionally biased region" description="Low complexity" evidence="4">
    <location>
        <begin position="28"/>
        <end position="42"/>
    </location>
</feature>
<feature type="compositionally biased region" description="Polar residues" evidence="4">
    <location>
        <begin position="2690"/>
        <end position="2699"/>
    </location>
</feature>
<dbReference type="GO" id="GO:0051010">
    <property type="term" value="F:microtubule plus-end binding"/>
    <property type="evidence" value="ECO:0007669"/>
    <property type="project" value="InterPro"/>
</dbReference>
<protein>
    <recommendedName>
        <fullName evidence="5">TOG domain-containing protein</fullName>
    </recommendedName>
</protein>
<keyword evidence="2" id="KW-0963">Cytoplasm</keyword>
<dbReference type="SUPFAM" id="SSF48371">
    <property type="entry name" value="ARM repeat"/>
    <property type="match status" value="2"/>
</dbReference>
<comment type="caution">
    <text evidence="6">The sequence shown here is derived from an EMBL/GenBank/DDBJ whole genome shotgun (WGS) entry which is preliminary data.</text>
</comment>
<reference evidence="6 7" key="1">
    <citation type="journal article" date="2015" name="Plant Cell">
        <title>Oil accumulation by the oleaginous diatom Fistulifera solaris as revealed by the genome and transcriptome.</title>
        <authorList>
            <person name="Tanaka T."/>
            <person name="Maeda Y."/>
            <person name="Veluchamy A."/>
            <person name="Tanaka M."/>
            <person name="Abida H."/>
            <person name="Marechal E."/>
            <person name="Bowler C."/>
            <person name="Muto M."/>
            <person name="Sunaga Y."/>
            <person name="Tanaka M."/>
            <person name="Yoshino T."/>
            <person name="Taniguchi T."/>
            <person name="Fukuda Y."/>
            <person name="Nemoto M."/>
            <person name="Matsumoto M."/>
            <person name="Wong P.S."/>
            <person name="Aburatani S."/>
            <person name="Fujibuchi W."/>
        </authorList>
    </citation>
    <scope>NUCLEOTIDE SEQUENCE [LARGE SCALE GENOMIC DNA]</scope>
    <source>
        <strain evidence="6 7">JPCC DA0580</strain>
    </source>
</reference>